<gene>
    <name evidence="1" type="ORF">KIP89_13300</name>
</gene>
<protein>
    <submittedName>
        <fullName evidence="1">DUF1127 domain-containing protein</fullName>
    </submittedName>
</protein>
<keyword evidence="2" id="KW-1185">Reference proteome</keyword>
<reference evidence="1" key="1">
    <citation type="submission" date="2021-05" db="EMBL/GenBank/DDBJ databases">
        <authorList>
            <person name="Sun Q."/>
            <person name="Inoue M."/>
        </authorList>
    </citation>
    <scope>NUCLEOTIDE SEQUENCE</scope>
    <source>
        <strain evidence="1">VKM B-3255</strain>
    </source>
</reference>
<sequence length="67" mass="7518">MSTFSLTHRTAPDFTRFFEGVVAFFEAIGEGRRIAQRYENLARLSDTALAARGLTRQEIARVAVNGR</sequence>
<evidence type="ECO:0000313" key="2">
    <source>
        <dbReference type="Proteomes" id="UP001166585"/>
    </source>
</evidence>
<dbReference type="RefSeq" id="WP_213755905.1">
    <property type="nucleotide sequence ID" value="NZ_JAHCQH010000017.1"/>
</dbReference>
<evidence type="ECO:0000313" key="1">
    <source>
        <dbReference type="EMBL" id="MBS9478085.1"/>
    </source>
</evidence>
<organism evidence="1 2">
    <name type="scientific">Ancylobacter radicis</name>
    <dbReference type="NCBI Taxonomy" id="2836179"/>
    <lineage>
        <taxon>Bacteria</taxon>
        <taxon>Pseudomonadati</taxon>
        <taxon>Pseudomonadota</taxon>
        <taxon>Alphaproteobacteria</taxon>
        <taxon>Hyphomicrobiales</taxon>
        <taxon>Xanthobacteraceae</taxon>
        <taxon>Ancylobacter</taxon>
    </lineage>
</organism>
<comment type="caution">
    <text evidence="1">The sequence shown here is derived from an EMBL/GenBank/DDBJ whole genome shotgun (WGS) entry which is preliminary data.</text>
</comment>
<accession>A0ABS5R9Y5</accession>
<dbReference type="EMBL" id="JAHCQH010000017">
    <property type="protein sequence ID" value="MBS9478085.1"/>
    <property type="molecule type" value="Genomic_DNA"/>
</dbReference>
<name>A0ABS5R9Y5_9HYPH</name>
<dbReference type="Proteomes" id="UP001166585">
    <property type="component" value="Unassembled WGS sequence"/>
</dbReference>
<proteinExistence type="predicted"/>